<evidence type="ECO:0000313" key="2">
    <source>
        <dbReference type="EMBL" id="KAA0975275.1"/>
    </source>
</evidence>
<evidence type="ECO:0008006" key="4">
    <source>
        <dbReference type="Google" id="ProtNLM"/>
    </source>
</evidence>
<feature type="transmembrane region" description="Helical" evidence="1">
    <location>
        <begin position="116"/>
        <end position="137"/>
    </location>
</feature>
<keyword evidence="1" id="KW-0812">Transmembrane</keyword>
<dbReference type="Proteomes" id="UP000323856">
    <property type="component" value="Unassembled WGS sequence"/>
</dbReference>
<feature type="transmembrane region" description="Helical" evidence="1">
    <location>
        <begin position="321"/>
        <end position="339"/>
    </location>
</feature>
<keyword evidence="1" id="KW-0472">Membrane</keyword>
<feature type="transmembrane region" description="Helical" evidence="1">
    <location>
        <begin position="224"/>
        <end position="244"/>
    </location>
</feature>
<dbReference type="EMBL" id="VOBL01000015">
    <property type="protein sequence ID" value="KAA0975275.1"/>
    <property type="molecule type" value="Genomic_DNA"/>
</dbReference>
<sequence>MRAPLVLTPYLWTCLALGVLFIPVIVMLPASNDLFVHAATLEQLKSNFWAPRDPMVNEDGLGNPYFSPYMVFWAAMAKITGFGTFVVLRLGAIANLVLFLTGFGAFVGTLSDNRKAPVLSLAAVFFLWGTGFLYWSGFISFPSLIVSIAYPSTFALGMGLWLWVWLSRLLNGGRGPLNQAALVLAIAVGGSLVVLSHQFTAVGVCIYAGLYVLRHHRRIARTTVISFAVIVAVVMAATILWPWFNLLSSTGGVEGFNAVHKSLYTDLMKRYSLLLVAIPLLAHRLVKDKADPLVLTVLICLAVFIYGGISGNYFLARIFPPVALLSQIAVGIAVAQWLGRGRTQVQRFYAAAASLAILAGTLFQSGFVNLLVPGSYPAALEQTFGSRMTKGDYRWLTEHAVPGDSVMTTNWDARAMAPGYGIFTVMTAWPDPFLGVVEQQRRADSQEFFRASTDSRRRAELMTNYDAQWVIAVDDDTAVLDDNPQFRWVAERPDTGMREEDTNRGRQQLFEFIGK</sequence>
<feature type="transmembrane region" description="Helical" evidence="1">
    <location>
        <begin position="348"/>
        <end position="372"/>
    </location>
</feature>
<keyword evidence="1" id="KW-1133">Transmembrane helix</keyword>
<reference evidence="2 3" key="1">
    <citation type="submission" date="2019-07" db="EMBL/GenBank/DDBJ databases">
        <title>Analysis of the biochemical properties, biological activity and biotechnological potential of siderophores and biosurfactants produced by Antarctic psychrotolerant bacteria.</title>
        <authorList>
            <person name="Styczynski M."/>
            <person name="Krucon T."/>
            <person name="Decewicz P."/>
            <person name="Dziewit L."/>
        </authorList>
    </citation>
    <scope>NUCLEOTIDE SEQUENCE [LARGE SCALE GENOMIC DNA]</scope>
    <source>
        <strain evidence="2 3">ANT_H27</strain>
    </source>
</reference>
<protein>
    <recommendedName>
        <fullName evidence="4">Glycosyltransferase RgtA/B/C/D-like domain-containing protein</fullName>
    </recommendedName>
</protein>
<feature type="transmembrane region" description="Helical" evidence="1">
    <location>
        <begin position="293"/>
        <end position="315"/>
    </location>
</feature>
<feature type="transmembrane region" description="Helical" evidence="1">
    <location>
        <begin position="7"/>
        <end position="28"/>
    </location>
</feature>
<gene>
    <name evidence="2" type="ORF">FQ154_13805</name>
</gene>
<feature type="transmembrane region" description="Helical" evidence="1">
    <location>
        <begin position="70"/>
        <end position="88"/>
    </location>
</feature>
<feature type="transmembrane region" description="Helical" evidence="1">
    <location>
        <begin position="93"/>
        <end position="110"/>
    </location>
</feature>
<name>A0A5B0EAT7_9MICC</name>
<evidence type="ECO:0000313" key="3">
    <source>
        <dbReference type="Proteomes" id="UP000323856"/>
    </source>
</evidence>
<evidence type="ECO:0000256" key="1">
    <source>
        <dbReference type="SAM" id="Phobius"/>
    </source>
</evidence>
<feature type="transmembrane region" description="Helical" evidence="1">
    <location>
        <begin position="270"/>
        <end position="286"/>
    </location>
</feature>
<dbReference type="AlphaFoldDB" id="A0A5B0EAT7"/>
<comment type="caution">
    <text evidence="2">The sequence shown here is derived from an EMBL/GenBank/DDBJ whole genome shotgun (WGS) entry which is preliminary data.</text>
</comment>
<accession>A0A5B0EAT7</accession>
<organism evidence="2 3">
    <name type="scientific">Paeniglutamicibacter gangotriensis</name>
    <dbReference type="NCBI Taxonomy" id="254787"/>
    <lineage>
        <taxon>Bacteria</taxon>
        <taxon>Bacillati</taxon>
        <taxon>Actinomycetota</taxon>
        <taxon>Actinomycetes</taxon>
        <taxon>Micrococcales</taxon>
        <taxon>Micrococcaceae</taxon>
        <taxon>Paeniglutamicibacter</taxon>
    </lineage>
</organism>
<feature type="transmembrane region" description="Helical" evidence="1">
    <location>
        <begin position="144"/>
        <end position="164"/>
    </location>
</feature>
<proteinExistence type="predicted"/>
<feature type="transmembrane region" description="Helical" evidence="1">
    <location>
        <begin position="184"/>
        <end position="212"/>
    </location>
</feature>